<dbReference type="PANTHER" id="PTHR24082">
    <property type="entry name" value="NUCLEAR HORMONE RECEPTOR"/>
    <property type="match status" value="1"/>
</dbReference>
<feature type="signal peptide" evidence="11">
    <location>
        <begin position="1"/>
        <end position="23"/>
    </location>
</feature>
<proteinExistence type="inferred from homology"/>
<dbReference type="Pfam" id="PF00105">
    <property type="entry name" value="zf-C4"/>
    <property type="match status" value="1"/>
</dbReference>
<accession>A0A1I7WC63</accession>
<dbReference type="SUPFAM" id="SSF57716">
    <property type="entry name" value="Glucocorticoid receptor-like (DNA-binding domain)"/>
    <property type="match status" value="1"/>
</dbReference>
<dbReference type="PANTHER" id="PTHR24082:SF507">
    <property type="entry name" value="BILE ACID RECEPTOR-RELATED"/>
    <property type="match status" value="1"/>
</dbReference>
<evidence type="ECO:0000313" key="13">
    <source>
        <dbReference type="Proteomes" id="UP000095283"/>
    </source>
</evidence>
<dbReference type="GO" id="GO:0045944">
    <property type="term" value="P:positive regulation of transcription by RNA polymerase II"/>
    <property type="evidence" value="ECO:0007669"/>
    <property type="project" value="TreeGrafter"/>
</dbReference>
<dbReference type="PROSITE" id="PS51843">
    <property type="entry name" value="NR_LBD"/>
    <property type="match status" value="1"/>
</dbReference>
<dbReference type="SUPFAM" id="SSF48508">
    <property type="entry name" value="Nuclear receptor ligand-binding domain"/>
    <property type="match status" value="1"/>
</dbReference>
<evidence type="ECO:0000256" key="6">
    <source>
        <dbReference type="ARBA" id="ARBA00023125"/>
    </source>
</evidence>
<keyword evidence="6" id="KW-0238">DNA-binding</keyword>
<evidence type="ECO:0000259" key="12">
    <source>
        <dbReference type="PROSITE" id="PS51843"/>
    </source>
</evidence>
<dbReference type="InterPro" id="IPR035500">
    <property type="entry name" value="NHR-like_dom_sf"/>
</dbReference>
<dbReference type="PRINTS" id="PR00047">
    <property type="entry name" value="STROIDFINGER"/>
</dbReference>
<evidence type="ECO:0000313" key="14">
    <source>
        <dbReference type="WBParaSite" id="Hba_02300"/>
    </source>
</evidence>
<protein>
    <submittedName>
        <fullName evidence="14">NR LBD domain-containing protein</fullName>
    </submittedName>
</protein>
<evidence type="ECO:0000256" key="4">
    <source>
        <dbReference type="ARBA" id="ARBA00022833"/>
    </source>
</evidence>
<keyword evidence="8" id="KW-0675">Receptor</keyword>
<dbReference type="InterPro" id="IPR013088">
    <property type="entry name" value="Znf_NHR/GATA"/>
</dbReference>
<dbReference type="InterPro" id="IPR050234">
    <property type="entry name" value="Nuclear_hormone_rcpt_NR1"/>
</dbReference>
<dbReference type="GO" id="GO:0004879">
    <property type="term" value="F:nuclear receptor activity"/>
    <property type="evidence" value="ECO:0007669"/>
    <property type="project" value="TreeGrafter"/>
</dbReference>
<feature type="chain" id="PRO_5009310588" evidence="11">
    <location>
        <begin position="24"/>
        <end position="420"/>
    </location>
</feature>
<evidence type="ECO:0000256" key="8">
    <source>
        <dbReference type="ARBA" id="ARBA00023170"/>
    </source>
</evidence>
<sequence>MKQSNLLSEICDFLVFVAAMTTATVTYHELPPLTSWAQDEQNQAGPSPSQVQMGRTLGYPMGNSSFGIHGGYPDTEEDIKWSHFVKPGVFEQQFSQTNVQPPHKKVRSSKCRAPALAVPSEELCLVCGDKASGYHYNALTCEGCKVVIPEEQCRMKREAKMRQRTATRDSMNSCESSSSETTNERSPLVTSTETELPIETTELISRVATMERQFATLSDEAMASLSIHFMPASSSSFQHLAELTILEAQQVHEFVRQLPGFMRLSEEDRKTLQKKYAMAGMAQLAEAVFEFARSLSKLAPDINEFALLEAIAIFSERNARFLDRPGLLEPKVVEEIQEVYTAALQQYIDAKRPKNRTMFARLLMKLTDLRGLNTEQGDTQFSLSDYDISSFMDVKPEKTCIDQVMVRPEPNVYYSSYPLP</sequence>
<evidence type="ECO:0000256" key="11">
    <source>
        <dbReference type="SAM" id="SignalP"/>
    </source>
</evidence>
<feature type="compositionally biased region" description="Low complexity" evidence="10">
    <location>
        <begin position="170"/>
        <end position="195"/>
    </location>
</feature>
<name>A0A1I7WC63_HETBA</name>
<feature type="region of interest" description="Disordered" evidence="10">
    <location>
        <begin position="159"/>
        <end position="195"/>
    </location>
</feature>
<keyword evidence="13" id="KW-1185">Reference proteome</keyword>
<comment type="similarity">
    <text evidence="1">Belongs to the nuclear hormone receptor family.</text>
</comment>
<keyword evidence="3" id="KW-0863">Zinc-finger</keyword>
<feature type="domain" description="NR LBD" evidence="12">
    <location>
        <begin position="1"/>
        <end position="402"/>
    </location>
</feature>
<keyword evidence="5" id="KW-0805">Transcription regulation</keyword>
<evidence type="ECO:0000256" key="1">
    <source>
        <dbReference type="ARBA" id="ARBA00005993"/>
    </source>
</evidence>
<keyword evidence="9" id="KW-0539">Nucleus</keyword>
<dbReference type="GO" id="GO:0008270">
    <property type="term" value="F:zinc ion binding"/>
    <property type="evidence" value="ECO:0007669"/>
    <property type="project" value="UniProtKB-KW"/>
</dbReference>
<dbReference type="WBParaSite" id="Hba_02300">
    <property type="protein sequence ID" value="Hba_02300"/>
    <property type="gene ID" value="Hba_02300"/>
</dbReference>
<evidence type="ECO:0000256" key="7">
    <source>
        <dbReference type="ARBA" id="ARBA00023163"/>
    </source>
</evidence>
<dbReference type="GO" id="GO:0090575">
    <property type="term" value="C:RNA polymerase II transcription regulator complex"/>
    <property type="evidence" value="ECO:0007669"/>
    <property type="project" value="TreeGrafter"/>
</dbReference>
<dbReference type="Gene3D" id="1.10.565.10">
    <property type="entry name" value="Retinoid X Receptor"/>
    <property type="match status" value="2"/>
</dbReference>
<dbReference type="Gene3D" id="3.30.50.10">
    <property type="entry name" value="Erythroid Transcription Factor GATA-1, subunit A"/>
    <property type="match status" value="1"/>
</dbReference>
<dbReference type="AlphaFoldDB" id="A0A1I7WC63"/>
<keyword evidence="11" id="KW-0732">Signal</keyword>
<reference evidence="14" key="1">
    <citation type="submission" date="2016-11" db="UniProtKB">
        <authorList>
            <consortium name="WormBaseParasite"/>
        </authorList>
    </citation>
    <scope>IDENTIFICATION</scope>
</reference>
<dbReference type="SMART" id="SM00430">
    <property type="entry name" value="HOLI"/>
    <property type="match status" value="1"/>
</dbReference>
<dbReference type="Proteomes" id="UP000095283">
    <property type="component" value="Unplaced"/>
</dbReference>
<dbReference type="InterPro" id="IPR001628">
    <property type="entry name" value="Znf_hrmn_rcpt"/>
</dbReference>
<evidence type="ECO:0000256" key="2">
    <source>
        <dbReference type="ARBA" id="ARBA00022723"/>
    </source>
</evidence>
<dbReference type="GO" id="GO:0000122">
    <property type="term" value="P:negative regulation of transcription by RNA polymerase II"/>
    <property type="evidence" value="ECO:0007669"/>
    <property type="project" value="TreeGrafter"/>
</dbReference>
<evidence type="ECO:0000256" key="5">
    <source>
        <dbReference type="ARBA" id="ARBA00023015"/>
    </source>
</evidence>
<keyword evidence="4" id="KW-0862">Zinc</keyword>
<keyword evidence="7" id="KW-0804">Transcription</keyword>
<organism evidence="13 14">
    <name type="scientific">Heterorhabditis bacteriophora</name>
    <name type="common">Entomopathogenic nematode worm</name>
    <dbReference type="NCBI Taxonomy" id="37862"/>
    <lineage>
        <taxon>Eukaryota</taxon>
        <taxon>Metazoa</taxon>
        <taxon>Ecdysozoa</taxon>
        <taxon>Nematoda</taxon>
        <taxon>Chromadorea</taxon>
        <taxon>Rhabditida</taxon>
        <taxon>Rhabditina</taxon>
        <taxon>Rhabditomorpha</taxon>
        <taxon>Strongyloidea</taxon>
        <taxon>Heterorhabditidae</taxon>
        <taxon>Heterorhabditis</taxon>
    </lineage>
</organism>
<evidence type="ECO:0000256" key="9">
    <source>
        <dbReference type="ARBA" id="ARBA00023242"/>
    </source>
</evidence>
<evidence type="ECO:0000256" key="10">
    <source>
        <dbReference type="SAM" id="MobiDB-lite"/>
    </source>
</evidence>
<dbReference type="GO" id="GO:0000978">
    <property type="term" value="F:RNA polymerase II cis-regulatory region sequence-specific DNA binding"/>
    <property type="evidence" value="ECO:0007669"/>
    <property type="project" value="TreeGrafter"/>
</dbReference>
<dbReference type="GO" id="GO:0030154">
    <property type="term" value="P:cell differentiation"/>
    <property type="evidence" value="ECO:0007669"/>
    <property type="project" value="TreeGrafter"/>
</dbReference>
<dbReference type="SMART" id="SM00399">
    <property type="entry name" value="ZnF_C4"/>
    <property type="match status" value="1"/>
</dbReference>
<dbReference type="InterPro" id="IPR000536">
    <property type="entry name" value="Nucl_hrmn_rcpt_lig-bd"/>
</dbReference>
<dbReference type="Pfam" id="PF00104">
    <property type="entry name" value="Hormone_recep"/>
    <property type="match status" value="1"/>
</dbReference>
<evidence type="ECO:0000256" key="3">
    <source>
        <dbReference type="ARBA" id="ARBA00022771"/>
    </source>
</evidence>
<keyword evidence="2" id="KW-0479">Metal-binding</keyword>